<dbReference type="PROSITE" id="PS50035">
    <property type="entry name" value="PLD"/>
    <property type="match status" value="2"/>
</dbReference>
<keyword evidence="5" id="KW-0812">Transmembrane</keyword>
<keyword evidence="3" id="KW-0444">Lipid biosynthesis</keyword>
<feature type="domain" description="PLD phosphodiesterase" evidence="13">
    <location>
        <begin position="206"/>
        <end position="233"/>
    </location>
</feature>
<dbReference type="GO" id="GO:0008808">
    <property type="term" value="F:cardiolipin synthase activity"/>
    <property type="evidence" value="ECO:0007669"/>
    <property type="project" value="UniProtKB-UniRule"/>
</dbReference>
<organism evidence="14 15">
    <name type="scientific">Rhodopirellula islandica</name>
    <dbReference type="NCBI Taxonomy" id="595434"/>
    <lineage>
        <taxon>Bacteria</taxon>
        <taxon>Pseudomonadati</taxon>
        <taxon>Planctomycetota</taxon>
        <taxon>Planctomycetia</taxon>
        <taxon>Pirellulales</taxon>
        <taxon>Pirellulaceae</taxon>
        <taxon>Rhodopirellula</taxon>
    </lineage>
</organism>
<dbReference type="Proteomes" id="UP000036367">
    <property type="component" value="Unassembled WGS sequence"/>
</dbReference>
<evidence type="ECO:0000313" key="15">
    <source>
        <dbReference type="Proteomes" id="UP000036367"/>
    </source>
</evidence>
<dbReference type="SMART" id="SM00155">
    <property type="entry name" value="PLDc"/>
    <property type="match status" value="2"/>
</dbReference>
<protein>
    <recommendedName>
        <fullName evidence="12">Cardiolipin synthase</fullName>
        <ecNumber evidence="12">2.7.8.-</ecNumber>
    </recommendedName>
</protein>
<dbReference type="SUPFAM" id="SSF56024">
    <property type="entry name" value="Phospholipase D/nuclease"/>
    <property type="match status" value="2"/>
</dbReference>
<evidence type="ECO:0000256" key="1">
    <source>
        <dbReference type="ARBA" id="ARBA00004236"/>
    </source>
</evidence>
<keyword evidence="6" id="KW-0677">Repeat</keyword>
<keyword evidence="7" id="KW-1133">Transmembrane helix</keyword>
<dbReference type="Pfam" id="PF13091">
    <property type="entry name" value="PLDc_2"/>
    <property type="match status" value="2"/>
</dbReference>
<evidence type="ECO:0000256" key="10">
    <source>
        <dbReference type="ARBA" id="ARBA00023209"/>
    </source>
</evidence>
<evidence type="ECO:0000256" key="4">
    <source>
        <dbReference type="ARBA" id="ARBA00022679"/>
    </source>
</evidence>
<keyword evidence="10" id="KW-0594">Phospholipid biosynthesis</keyword>
<dbReference type="NCBIfam" id="TIGR04265">
    <property type="entry name" value="bac_cardiolipin"/>
    <property type="match status" value="1"/>
</dbReference>
<evidence type="ECO:0000256" key="8">
    <source>
        <dbReference type="ARBA" id="ARBA00023098"/>
    </source>
</evidence>
<keyword evidence="15" id="KW-1185">Reference proteome</keyword>
<dbReference type="AlphaFoldDB" id="A0A0J1BLZ3"/>
<feature type="domain" description="PLD phosphodiesterase" evidence="13">
    <location>
        <begin position="381"/>
        <end position="408"/>
    </location>
</feature>
<comment type="caution">
    <text evidence="14">The sequence shown here is derived from an EMBL/GenBank/DDBJ whole genome shotgun (WGS) entry which is preliminary data.</text>
</comment>
<dbReference type="CDD" id="cd09161">
    <property type="entry name" value="PLDc_PaCLS_like_2"/>
    <property type="match status" value="1"/>
</dbReference>
<gene>
    <name evidence="14" type="ORF">RISK_000639</name>
</gene>
<dbReference type="PANTHER" id="PTHR21248:SF22">
    <property type="entry name" value="PHOSPHOLIPASE D"/>
    <property type="match status" value="1"/>
</dbReference>
<dbReference type="EC" id="2.7.8.-" evidence="12"/>
<keyword evidence="8" id="KW-0443">Lipid metabolism</keyword>
<dbReference type="Gene3D" id="3.30.870.10">
    <property type="entry name" value="Endonuclease Chain A"/>
    <property type="match status" value="2"/>
</dbReference>
<evidence type="ECO:0000256" key="9">
    <source>
        <dbReference type="ARBA" id="ARBA00023136"/>
    </source>
</evidence>
<dbReference type="PATRIC" id="fig|595434.4.peg.619"/>
<keyword evidence="11" id="KW-1208">Phospholipid metabolism</keyword>
<dbReference type="InterPro" id="IPR001736">
    <property type="entry name" value="PLipase_D/transphosphatidylase"/>
</dbReference>
<evidence type="ECO:0000313" key="14">
    <source>
        <dbReference type="EMBL" id="KLU07561.1"/>
    </source>
</evidence>
<accession>A0A0J1BLZ3</accession>
<proteinExistence type="predicted"/>
<evidence type="ECO:0000256" key="2">
    <source>
        <dbReference type="ARBA" id="ARBA00022475"/>
    </source>
</evidence>
<evidence type="ECO:0000256" key="3">
    <source>
        <dbReference type="ARBA" id="ARBA00022516"/>
    </source>
</evidence>
<dbReference type="GO" id="GO:0032049">
    <property type="term" value="P:cardiolipin biosynthetic process"/>
    <property type="evidence" value="ECO:0007669"/>
    <property type="project" value="UniProtKB-UniRule"/>
</dbReference>
<keyword evidence="2" id="KW-1003">Cell membrane</keyword>
<dbReference type="InterPro" id="IPR022924">
    <property type="entry name" value="Cardiolipin_synthase"/>
</dbReference>
<keyword evidence="9" id="KW-0472">Membrane</keyword>
<dbReference type="EMBL" id="LECT01000006">
    <property type="protein sequence ID" value="KLU07561.1"/>
    <property type="molecule type" value="Genomic_DNA"/>
</dbReference>
<name>A0A0J1BLZ3_RHOIS</name>
<dbReference type="STRING" id="595434.RISK_000639"/>
<comment type="subcellular location">
    <subcellularLocation>
        <location evidence="1">Cell membrane</location>
    </subcellularLocation>
</comment>
<sequence length="468" mass="52526">MFMHVLGALTSIQAVMSTRTSQGAVAWAVSLNTLPYVAVPAYWALGQSKFDGYDLLRRSEQLASSEVVKLTRTELEEDDLLLVPQTPSEKSQSRLLNRLSRLPITTGNSAKLLIDGQATFDAILDSIDQAEEYVLFQFYILRDDNLGQRCKAAFLKKAAEGVRVFVLYDELGSKDLSPEYIQELRSGGVEISPFNTTQGKGNRFRLNFRNHRKIVVVDGKVAFVGGHNVGDEYLGDHPVLTPWRDTHVELRGPVVLCIQAPFVEDWNWATGSLPQLQWNPVREEGGEVVAACLPTGPADMLETGTLFFLHAINSAKDRLWIVSPYFIPDEQLMSALQLAALRGVDVRILIPQNPDHLHVYWSGISYLEEAKEAGIQIYRYQPGFLHQKVWLIDDSTSLIGTANLDNRSMRLNFEITMLMINQEFAKEVEAMLEADFAKSELASAAEYTESSLPYRFLVRVCRLLAPIQ</sequence>
<dbReference type="FunFam" id="3.30.870.10:FF:000014">
    <property type="entry name" value="Cardiolipin synthase"/>
    <property type="match status" value="1"/>
</dbReference>
<evidence type="ECO:0000256" key="5">
    <source>
        <dbReference type="ARBA" id="ARBA00022692"/>
    </source>
</evidence>
<dbReference type="CDD" id="cd09155">
    <property type="entry name" value="PLDc_PaCLS_like_1"/>
    <property type="match status" value="1"/>
</dbReference>
<evidence type="ECO:0000256" key="7">
    <source>
        <dbReference type="ARBA" id="ARBA00022989"/>
    </source>
</evidence>
<keyword evidence="4" id="KW-0808">Transferase</keyword>
<evidence type="ECO:0000259" key="13">
    <source>
        <dbReference type="PROSITE" id="PS50035"/>
    </source>
</evidence>
<dbReference type="PANTHER" id="PTHR21248">
    <property type="entry name" value="CARDIOLIPIN SYNTHASE"/>
    <property type="match status" value="1"/>
</dbReference>
<reference evidence="14" key="1">
    <citation type="submission" date="2015-05" db="EMBL/GenBank/DDBJ databases">
        <title>Permanent draft genome of Rhodopirellula islandicus K833.</title>
        <authorList>
            <person name="Kizina J."/>
            <person name="Richter M."/>
            <person name="Glockner F.O."/>
            <person name="Harder J."/>
        </authorList>
    </citation>
    <scope>NUCLEOTIDE SEQUENCE [LARGE SCALE GENOMIC DNA]</scope>
    <source>
        <strain evidence="14">K833</strain>
    </source>
</reference>
<evidence type="ECO:0000256" key="6">
    <source>
        <dbReference type="ARBA" id="ARBA00022737"/>
    </source>
</evidence>
<dbReference type="GO" id="GO:0005886">
    <property type="term" value="C:plasma membrane"/>
    <property type="evidence" value="ECO:0007669"/>
    <property type="project" value="UniProtKB-SubCell"/>
</dbReference>
<dbReference type="InterPro" id="IPR025202">
    <property type="entry name" value="PLD-like_dom"/>
</dbReference>
<evidence type="ECO:0000256" key="12">
    <source>
        <dbReference type="NCBIfam" id="TIGR04265"/>
    </source>
</evidence>
<evidence type="ECO:0000256" key="11">
    <source>
        <dbReference type="ARBA" id="ARBA00023264"/>
    </source>
</evidence>